<proteinExistence type="predicted"/>
<dbReference type="AlphaFoldDB" id="A0A450WI21"/>
<reference evidence="1" key="1">
    <citation type="submission" date="2019-02" db="EMBL/GenBank/DDBJ databases">
        <authorList>
            <person name="Gruber-Vodicka R. H."/>
            <person name="Seah K. B. B."/>
        </authorList>
    </citation>
    <scope>NUCLEOTIDE SEQUENCE</scope>
    <source>
        <strain evidence="1">BECK_BY7</strain>
    </source>
</reference>
<sequence length="119" mass="12449">MPGDPQKPKVPDLLVSLREKAQARNDKLDQLINLMTTNNQLLNDILAKPGSGGGGTLDLTPLIDKMEEVKVAVAAGTDTLGAKTDAVGATVSGIDGKVSTIETSIGKIEIDIDKLAQAW</sequence>
<dbReference type="Gene3D" id="6.10.250.1980">
    <property type="match status" value="1"/>
</dbReference>
<protein>
    <submittedName>
        <fullName evidence="1">Uncharacterized protein</fullName>
    </submittedName>
</protein>
<dbReference type="EMBL" id="CAADFN010000025">
    <property type="protein sequence ID" value="VFK16676.1"/>
    <property type="molecule type" value="Genomic_DNA"/>
</dbReference>
<name>A0A450WI21_9GAMM</name>
<evidence type="ECO:0000313" key="1">
    <source>
        <dbReference type="EMBL" id="VFK16676.1"/>
    </source>
</evidence>
<organism evidence="1">
    <name type="scientific">Candidatus Kentrum sp. LFY</name>
    <dbReference type="NCBI Taxonomy" id="2126342"/>
    <lineage>
        <taxon>Bacteria</taxon>
        <taxon>Pseudomonadati</taxon>
        <taxon>Pseudomonadota</taxon>
        <taxon>Gammaproteobacteria</taxon>
        <taxon>Candidatus Kentrum</taxon>
    </lineage>
</organism>
<accession>A0A450WI21</accession>
<gene>
    <name evidence="1" type="ORF">BECKLFY1418C_GA0070996_102520</name>
</gene>